<accession>A0A9X3S165</accession>
<gene>
    <name evidence="8" type="ORF">OM076_10815</name>
</gene>
<dbReference type="InterPro" id="IPR003594">
    <property type="entry name" value="HATPase_dom"/>
</dbReference>
<evidence type="ECO:0000256" key="5">
    <source>
        <dbReference type="ARBA" id="ARBA00023012"/>
    </source>
</evidence>
<dbReference type="EC" id="2.7.13.3" evidence="2"/>
<keyword evidence="9" id="KW-1185">Reference proteome</keyword>
<dbReference type="PANTHER" id="PTHR24421:SF10">
    <property type="entry name" value="NITRATE_NITRITE SENSOR PROTEIN NARQ"/>
    <property type="match status" value="1"/>
</dbReference>
<evidence type="ECO:0000256" key="1">
    <source>
        <dbReference type="ARBA" id="ARBA00000085"/>
    </source>
</evidence>
<reference evidence="8" key="1">
    <citation type="submission" date="2022-10" db="EMBL/GenBank/DDBJ databases">
        <title>The WGS of Solirubrobacter ginsenosidimutans DSM 21036.</title>
        <authorList>
            <person name="Jiang Z."/>
        </authorList>
    </citation>
    <scope>NUCLEOTIDE SEQUENCE</scope>
    <source>
        <strain evidence="8">DSM 21036</strain>
    </source>
</reference>
<feature type="transmembrane region" description="Helical" evidence="6">
    <location>
        <begin position="31"/>
        <end position="51"/>
    </location>
</feature>
<dbReference type="GO" id="GO:0004673">
    <property type="term" value="F:protein histidine kinase activity"/>
    <property type="evidence" value="ECO:0007669"/>
    <property type="project" value="UniProtKB-EC"/>
</dbReference>
<feature type="domain" description="Histidine kinase/HSP90-like ATPase" evidence="7">
    <location>
        <begin position="433"/>
        <end position="516"/>
    </location>
</feature>
<feature type="transmembrane region" description="Helical" evidence="6">
    <location>
        <begin position="56"/>
        <end position="76"/>
    </location>
</feature>
<evidence type="ECO:0000259" key="7">
    <source>
        <dbReference type="Pfam" id="PF02518"/>
    </source>
</evidence>
<dbReference type="EMBL" id="JAPDOD010000007">
    <property type="protein sequence ID" value="MDA0160757.1"/>
    <property type="molecule type" value="Genomic_DNA"/>
</dbReference>
<comment type="caution">
    <text evidence="8">The sequence shown here is derived from an EMBL/GenBank/DDBJ whole genome shotgun (WGS) entry which is preliminary data.</text>
</comment>
<dbReference type="CDD" id="cd16917">
    <property type="entry name" value="HATPase_UhpB-NarQ-NarX-like"/>
    <property type="match status" value="1"/>
</dbReference>
<protein>
    <recommendedName>
        <fullName evidence="2">histidine kinase</fullName>
        <ecNumber evidence="2">2.7.13.3</ecNumber>
    </recommendedName>
</protein>
<keyword evidence="6" id="KW-0812">Transmembrane</keyword>
<dbReference type="PANTHER" id="PTHR24421">
    <property type="entry name" value="NITRATE/NITRITE SENSOR PROTEIN NARX-RELATED"/>
    <property type="match status" value="1"/>
</dbReference>
<keyword evidence="6" id="KW-0472">Membrane</keyword>
<dbReference type="InterPro" id="IPR036890">
    <property type="entry name" value="HATPase_C_sf"/>
</dbReference>
<dbReference type="AlphaFoldDB" id="A0A9X3S165"/>
<dbReference type="RefSeq" id="WP_270039788.1">
    <property type="nucleotide sequence ID" value="NZ_JAPDOD010000007.1"/>
</dbReference>
<keyword evidence="4" id="KW-0418">Kinase</keyword>
<evidence type="ECO:0000256" key="6">
    <source>
        <dbReference type="SAM" id="Phobius"/>
    </source>
</evidence>
<sequence>MAQSALIRVGAGAVVLAAVVAELAAPAGAPALAVLDALVAVAFALGGALAVRSSRLVGWLALAVAATWVAGTLAGLGDLPAYAAAVAVLSHRAPLALLLLAYPGRRLSPVLAVAALLAPLATGVRGPSAAVACLIAAAMLARTARTAPALRAPVAAAALAAVAIAVTAVLAAAQVGSPTESLIAYDIVLLATALTLLVPLRAGRWQAAAASGLVVELGTLPAGAPITARLSRALHDPGLELRLRLPGGRWTDEGGRAAPDPLPGPSRAITGRVLDDGTEVALIHDPAAMPDRALAESAVAVAATAIDNARRDRDIRARIEELHRLRRGLLEAAYEERRQLEAELRSGPLRDVEDLERLLRELPPDQVLEPLRGELVLAHQELVDIARGLYPQALIARGLAGALADLAARAPVPVTVDLTLTDATLPPPVALTAYYVASEALANITKHAHATRAGLHLSASGDELLLRVADDGIGGADPAETGLSGLRDRVQALDGELHVHSPHDAGTTVEARLPIDTARSMPL</sequence>
<evidence type="ECO:0000313" key="8">
    <source>
        <dbReference type="EMBL" id="MDA0160757.1"/>
    </source>
</evidence>
<keyword evidence="5" id="KW-0902">Two-component regulatory system</keyword>
<evidence type="ECO:0000313" key="9">
    <source>
        <dbReference type="Proteomes" id="UP001149140"/>
    </source>
</evidence>
<dbReference type="SUPFAM" id="SSF55874">
    <property type="entry name" value="ATPase domain of HSP90 chaperone/DNA topoisomerase II/histidine kinase"/>
    <property type="match status" value="1"/>
</dbReference>
<organism evidence="8 9">
    <name type="scientific">Solirubrobacter ginsenosidimutans</name>
    <dbReference type="NCBI Taxonomy" id="490573"/>
    <lineage>
        <taxon>Bacteria</taxon>
        <taxon>Bacillati</taxon>
        <taxon>Actinomycetota</taxon>
        <taxon>Thermoleophilia</taxon>
        <taxon>Solirubrobacterales</taxon>
        <taxon>Solirubrobacteraceae</taxon>
        <taxon>Solirubrobacter</taxon>
    </lineage>
</organism>
<dbReference type="InterPro" id="IPR050482">
    <property type="entry name" value="Sensor_HK_TwoCompSys"/>
</dbReference>
<proteinExistence type="predicted"/>
<dbReference type="Pfam" id="PF02518">
    <property type="entry name" value="HATPase_c"/>
    <property type="match status" value="1"/>
</dbReference>
<dbReference type="Proteomes" id="UP001149140">
    <property type="component" value="Unassembled WGS sequence"/>
</dbReference>
<name>A0A9X3S165_9ACTN</name>
<comment type="catalytic activity">
    <reaction evidence="1">
        <text>ATP + protein L-histidine = ADP + protein N-phospho-L-histidine.</text>
        <dbReference type="EC" id="2.7.13.3"/>
    </reaction>
</comment>
<dbReference type="GO" id="GO:0000160">
    <property type="term" value="P:phosphorelay signal transduction system"/>
    <property type="evidence" value="ECO:0007669"/>
    <property type="project" value="UniProtKB-KW"/>
</dbReference>
<feature type="transmembrane region" description="Helical" evidence="6">
    <location>
        <begin position="114"/>
        <end position="140"/>
    </location>
</feature>
<evidence type="ECO:0000256" key="2">
    <source>
        <dbReference type="ARBA" id="ARBA00012438"/>
    </source>
</evidence>
<evidence type="ECO:0000256" key="3">
    <source>
        <dbReference type="ARBA" id="ARBA00022679"/>
    </source>
</evidence>
<feature type="transmembrane region" description="Helical" evidence="6">
    <location>
        <begin position="152"/>
        <end position="175"/>
    </location>
</feature>
<feature type="transmembrane region" description="Helical" evidence="6">
    <location>
        <begin position="182"/>
        <end position="200"/>
    </location>
</feature>
<keyword evidence="3" id="KW-0808">Transferase</keyword>
<keyword evidence="6" id="KW-1133">Transmembrane helix</keyword>
<dbReference type="Gene3D" id="3.30.565.10">
    <property type="entry name" value="Histidine kinase-like ATPase, C-terminal domain"/>
    <property type="match status" value="1"/>
</dbReference>
<evidence type="ECO:0000256" key="4">
    <source>
        <dbReference type="ARBA" id="ARBA00022777"/>
    </source>
</evidence>